<organism evidence="4 5">
    <name type="scientific">Sagittula stellata (strain ATCC 700073 / DSM 11524 / E-37)</name>
    <dbReference type="NCBI Taxonomy" id="388399"/>
    <lineage>
        <taxon>Bacteria</taxon>
        <taxon>Pseudomonadati</taxon>
        <taxon>Pseudomonadota</taxon>
        <taxon>Alphaproteobacteria</taxon>
        <taxon>Rhodobacterales</taxon>
        <taxon>Roseobacteraceae</taxon>
        <taxon>Sagittula</taxon>
    </lineage>
</organism>
<keyword evidence="2" id="KW-0328">Glycosyltransferase</keyword>
<evidence type="ECO:0000256" key="1">
    <source>
        <dbReference type="ARBA" id="ARBA00006739"/>
    </source>
</evidence>
<comment type="similarity">
    <text evidence="1">Belongs to the glycosyltransferase 2 family.</text>
</comment>
<dbReference type="GO" id="GO:0016757">
    <property type="term" value="F:glycosyltransferase activity"/>
    <property type="evidence" value="ECO:0007669"/>
    <property type="project" value="UniProtKB-KW"/>
</dbReference>
<keyword evidence="5" id="KW-1185">Reference proteome</keyword>
<name>A3KAS9_SAGS3</name>
<evidence type="ECO:0000256" key="2">
    <source>
        <dbReference type="ARBA" id="ARBA00022676"/>
    </source>
</evidence>
<dbReference type="EMBL" id="AAYA01000025">
    <property type="protein sequence ID" value="EBA05725.1"/>
    <property type="molecule type" value="Genomic_DNA"/>
</dbReference>
<reference evidence="4 5" key="1">
    <citation type="submission" date="2006-06" db="EMBL/GenBank/DDBJ databases">
        <authorList>
            <person name="Moran M.A."/>
            <person name="Ferriera S."/>
            <person name="Johnson J."/>
            <person name="Kravitz S."/>
            <person name="Beeson K."/>
            <person name="Sutton G."/>
            <person name="Rogers Y.-H."/>
            <person name="Friedman R."/>
            <person name="Frazier M."/>
            <person name="Venter J.C."/>
        </authorList>
    </citation>
    <scope>NUCLEOTIDE SEQUENCE [LARGE SCALE GENOMIC DNA]</scope>
    <source>
        <strain evidence="4 5">E-37</strain>
    </source>
</reference>
<evidence type="ECO:0000313" key="5">
    <source>
        <dbReference type="Proteomes" id="UP000005713"/>
    </source>
</evidence>
<comment type="caution">
    <text evidence="4">The sequence shown here is derived from an EMBL/GenBank/DDBJ whole genome shotgun (WGS) entry which is preliminary data.</text>
</comment>
<dbReference type="OrthoDB" id="153025at2"/>
<dbReference type="Pfam" id="PF13641">
    <property type="entry name" value="Glyco_tranf_2_3"/>
    <property type="match status" value="1"/>
</dbReference>
<dbReference type="PANTHER" id="PTHR43179">
    <property type="entry name" value="RHAMNOSYLTRANSFERASE WBBL"/>
    <property type="match status" value="1"/>
</dbReference>
<gene>
    <name evidence="4" type="ORF">SSE37_18392</name>
</gene>
<dbReference type="Gene3D" id="3.90.550.10">
    <property type="entry name" value="Spore Coat Polysaccharide Biosynthesis Protein SpsA, Chain A"/>
    <property type="match status" value="1"/>
</dbReference>
<evidence type="ECO:0000256" key="3">
    <source>
        <dbReference type="ARBA" id="ARBA00022679"/>
    </source>
</evidence>
<dbReference type="InterPro" id="IPR029044">
    <property type="entry name" value="Nucleotide-diphossugar_trans"/>
</dbReference>
<protein>
    <submittedName>
        <fullName evidence="4">Glycosyl transferase, family 2</fullName>
    </submittedName>
</protein>
<sequence length="407" mass="44655">MVLPVSIVVVSRHRPAALMRCLTGISQLDYPSYEVIVVACPDGLAALARRPDADQIKQVAYDEPNISAARNLGISRAAGEVVAFIDDDAVPEPLWLTHLAAPFETADIAAAGGFVIGRNGITFQWTARTADATGQATPLDVSDMQPTVLHPTPDRAIKTEGTNMALRRDVLAQMGGFDPAFRYFLDETDVNLRLAQRGLATAIVPLAQVHHGFAESASRASDRTPRDLTEIGASQQAFLRKHCPSNARAAAWDGFVHDQRKRLLGYMQRGPLDPMGVRRLMRGLERGGRDGAERILERCPEIPRAAQGFLPYPGRPGAPRVRLSGRTWQAAQLRRTAAEKAAQGAIVSLYILSPGARFHRVRFTDTGVWEQTGGLFGRSVRKGPLWQPWSHQRRVDSEVLRTQKVRG</sequence>
<dbReference type="eggNOG" id="COG1216">
    <property type="taxonomic scope" value="Bacteria"/>
</dbReference>
<dbReference type="SUPFAM" id="SSF53448">
    <property type="entry name" value="Nucleotide-diphospho-sugar transferases"/>
    <property type="match status" value="1"/>
</dbReference>
<proteinExistence type="inferred from homology"/>
<dbReference type="Proteomes" id="UP000005713">
    <property type="component" value="Unassembled WGS sequence"/>
</dbReference>
<accession>A3KAS9</accession>
<dbReference type="RefSeq" id="WP_005863935.1">
    <property type="nucleotide sequence ID" value="NZ_AAYA01000025.1"/>
</dbReference>
<evidence type="ECO:0000313" key="4">
    <source>
        <dbReference type="EMBL" id="EBA05725.1"/>
    </source>
</evidence>
<dbReference type="PANTHER" id="PTHR43179:SF12">
    <property type="entry name" value="GALACTOFURANOSYLTRANSFERASE GLFT2"/>
    <property type="match status" value="1"/>
</dbReference>
<keyword evidence="3 4" id="KW-0808">Transferase</keyword>
<dbReference type="AlphaFoldDB" id="A3KAS9"/>